<organism evidence="2 3">
    <name type="scientific">Hemibagrus guttatus</name>
    <dbReference type="NCBI Taxonomy" id="175788"/>
    <lineage>
        <taxon>Eukaryota</taxon>
        <taxon>Metazoa</taxon>
        <taxon>Chordata</taxon>
        <taxon>Craniata</taxon>
        <taxon>Vertebrata</taxon>
        <taxon>Euteleostomi</taxon>
        <taxon>Actinopterygii</taxon>
        <taxon>Neopterygii</taxon>
        <taxon>Teleostei</taxon>
        <taxon>Ostariophysi</taxon>
        <taxon>Siluriformes</taxon>
        <taxon>Bagridae</taxon>
        <taxon>Hemibagrus</taxon>
    </lineage>
</organism>
<evidence type="ECO:0000313" key="3">
    <source>
        <dbReference type="Proteomes" id="UP001274896"/>
    </source>
</evidence>
<protein>
    <submittedName>
        <fullName evidence="2">Uncharacterized protein</fullName>
    </submittedName>
</protein>
<sequence>MYSPFSDSQCEYSSAIESSRGFSHSMDESADYLTLGATRTYTVTSTGSLQGIEIPNGHFTPPKAASTPQRSHVPSSVRHRPEISHGFSGPPGYEGVLFSTRSRMDLAFSMSLSPQNSVKTNTFPQGQAFTRRDSQALYPSLAQPGATHSTPKGTGNGGESWVAEASRQGTGYFLSMKPSEGQASLRR</sequence>
<comment type="caution">
    <text evidence="2">The sequence shown here is derived from an EMBL/GenBank/DDBJ whole genome shotgun (WGS) entry which is preliminary data.</text>
</comment>
<dbReference type="AlphaFoldDB" id="A0AAE0QST9"/>
<evidence type="ECO:0000313" key="2">
    <source>
        <dbReference type="EMBL" id="KAK3530857.1"/>
    </source>
</evidence>
<feature type="region of interest" description="Disordered" evidence="1">
    <location>
        <begin position="135"/>
        <end position="164"/>
    </location>
</feature>
<evidence type="ECO:0000256" key="1">
    <source>
        <dbReference type="SAM" id="MobiDB-lite"/>
    </source>
</evidence>
<keyword evidence="3" id="KW-1185">Reference proteome</keyword>
<accession>A0AAE0QST9</accession>
<dbReference type="Proteomes" id="UP001274896">
    <property type="component" value="Unassembled WGS sequence"/>
</dbReference>
<dbReference type="EMBL" id="JAUCMX010000011">
    <property type="protein sequence ID" value="KAK3530857.1"/>
    <property type="molecule type" value="Genomic_DNA"/>
</dbReference>
<reference evidence="2" key="1">
    <citation type="submission" date="2023-06" db="EMBL/GenBank/DDBJ databases">
        <title>Male Hemibagrus guttatus genome.</title>
        <authorList>
            <person name="Bian C."/>
        </authorList>
    </citation>
    <scope>NUCLEOTIDE SEQUENCE</scope>
    <source>
        <strain evidence="2">Male_cb2023</strain>
        <tissue evidence="2">Muscle</tissue>
    </source>
</reference>
<proteinExistence type="predicted"/>
<name>A0AAE0QST9_9TELE</name>
<gene>
    <name evidence="2" type="ORF">QTP70_002879</name>
</gene>
<feature type="region of interest" description="Disordered" evidence="1">
    <location>
        <begin position="52"/>
        <end position="88"/>
    </location>
</feature>